<evidence type="ECO:0000259" key="9">
    <source>
        <dbReference type="PROSITE" id="PS50125"/>
    </source>
</evidence>
<feature type="transmembrane region" description="Helical" evidence="8">
    <location>
        <begin position="84"/>
        <end position="106"/>
    </location>
</feature>
<feature type="transmembrane region" description="Helical" evidence="8">
    <location>
        <begin position="218"/>
        <end position="238"/>
    </location>
</feature>
<feature type="transmembrane region" description="Helical" evidence="8">
    <location>
        <begin position="250"/>
        <end position="273"/>
    </location>
</feature>
<dbReference type="InterPro" id="IPR003660">
    <property type="entry name" value="HAMP_dom"/>
</dbReference>
<proteinExistence type="inferred from homology"/>
<accession>A0ABU2BUG9</accession>
<dbReference type="Pfam" id="PF00672">
    <property type="entry name" value="HAMP"/>
    <property type="match status" value="1"/>
</dbReference>
<evidence type="ECO:0000256" key="5">
    <source>
        <dbReference type="ARBA" id="ARBA00022989"/>
    </source>
</evidence>
<dbReference type="InterPro" id="IPR050697">
    <property type="entry name" value="Adenylyl/Guanylyl_Cyclase_3/4"/>
</dbReference>
<dbReference type="RefSeq" id="WP_310301542.1">
    <property type="nucleotide sequence ID" value="NZ_BAAAPS010000008.1"/>
</dbReference>
<feature type="transmembrane region" description="Helical" evidence="8">
    <location>
        <begin position="139"/>
        <end position="159"/>
    </location>
</feature>
<dbReference type="PANTHER" id="PTHR43081">
    <property type="entry name" value="ADENYLATE CYCLASE, TERMINAL-DIFFERENTIATION SPECIFIC-RELATED"/>
    <property type="match status" value="1"/>
</dbReference>
<dbReference type="SMART" id="SM00304">
    <property type="entry name" value="HAMP"/>
    <property type="match status" value="1"/>
</dbReference>
<dbReference type="InterPro" id="IPR029787">
    <property type="entry name" value="Nucleotide_cyclase"/>
</dbReference>
<dbReference type="InterPro" id="IPR001054">
    <property type="entry name" value="A/G_cyclase"/>
</dbReference>
<feature type="domain" description="Guanylate cyclase" evidence="9">
    <location>
        <begin position="358"/>
        <end position="482"/>
    </location>
</feature>
<dbReference type="SUPFAM" id="SSF55073">
    <property type="entry name" value="Nucleotide cyclase"/>
    <property type="match status" value="1"/>
</dbReference>
<keyword evidence="3" id="KW-1003">Cell membrane</keyword>
<feature type="transmembrane region" description="Helical" evidence="8">
    <location>
        <begin position="44"/>
        <end position="72"/>
    </location>
</feature>
<dbReference type="CDD" id="cd07302">
    <property type="entry name" value="CHD"/>
    <property type="match status" value="1"/>
</dbReference>
<gene>
    <name evidence="11" type="ORF">J2S63_001830</name>
</gene>
<dbReference type="CDD" id="cd06225">
    <property type="entry name" value="HAMP"/>
    <property type="match status" value="1"/>
</dbReference>
<keyword evidence="4 8" id="KW-0812">Transmembrane</keyword>
<evidence type="ECO:0000256" key="3">
    <source>
        <dbReference type="ARBA" id="ARBA00022475"/>
    </source>
</evidence>
<reference evidence="11 12" key="1">
    <citation type="submission" date="2023-07" db="EMBL/GenBank/DDBJ databases">
        <title>Sequencing the genomes of 1000 actinobacteria strains.</title>
        <authorList>
            <person name="Klenk H.-P."/>
        </authorList>
    </citation>
    <scope>NUCLEOTIDE SEQUENCE [LARGE SCALE GENOMIC DNA]</scope>
    <source>
        <strain evidence="11 12">DSM 19426</strain>
    </source>
</reference>
<feature type="region of interest" description="Disordered" evidence="7">
    <location>
        <begin position="1"/>
        <end position="25"/>
    </location>
</feature>
<evidence type="ECO:0000256" key="6">
    <source>
        <dbReference type="ARBA" id="ARBA00023136"/>
    </source>
</evidence>
<protein>
    <submittedName>
        <fullName evidence="11">Adenylate cyclase</fullName>
        <ecNumber evidence="11">4.6.1.1</ecNumber>
    </submittedName>
</protein>
<comment type="caution">
    <text evidence="11">The sequence shown here is derived from an EMBL/GenBank/DDBJ whole genome shotgun (WGS) entry which is preliminary data.</text>
</comment>
<keyword evidence="12" id="KW-1185">Reference proteome</keyword>
<dbReference type="PANTHER" id="PTHR43081:SF17">
    <property type="entry name" value="BLL5647 PROTEIN"/>
    <property type="match status" value="1"/>
</dbReference>
<comment type="similarity">
    <text evidence="2">Belongs to the adenylyl cyclase class-3 family.</text>
</comment>
<comment type="subcellular location">
    <subcellularLocation>
        <location evidence="1">Cell membrane</location>
        <topology evidence="1">Multi-pass membrane protein</topology>
    </subcellularLocation>
</comment>
<evidence type="ECO:0000256" key="1">
    <source>
        <dbReference type="ARBA" id="ARBA00004651"/>
    </source>
</evidence>
<organism evidence="11 12">
    <name type="scientific">Nocardioides marmoribigeumensis</name>
    <dbReference type="NCBI Taxonomy" id="433649"/>
    <lineage>
        <taxon>Bacteria</taxon>
        <taxon>Bacillati</taxon>
        <taxon>Actinomycetota</taxon>
        <taxon>Actinomycetes</taxon>
        <taxon>Propionibacteriales</taxon>
        <taxon>Nocardioidaceae</taxon>
        <taxon>Nocardioides</taxon>
    </lineage>
</organism>
<evidence type="ECO:0000256" key="2">
    <source>
        <dbReference type="ARBA" id="ARBA00005381"/>
    </source>
</evidence>
<evidence type="ECO:0000256" key="7">
    <source>
        <dbReference type="SAM" id="MobiDB-lite"/>
    </source>
</evidence>
<feature type="transmembrane region" description="Helical" evidence="8">
    <location>
        <begin position="165"/>
        <end position="188"/>
    </location>
</feature>
<keyword evidence="6 8" id="KW-0472">Membrane</keyword>
<name>A0ABU2BUG9_9ACTN</name>
<evidence type="ECO:0000259" key="10">
    <source>
        <dbReference type="PROSITE" id="PS50885"/>
    </source>
</evidence>
<feature type="domain" description="HAMP" evidence="10">
    <location>
        <begin position="274"/>
        <end position="326"/>
    </location>
</feature>
<evidence type="ECO:0000313" key="12">
    <source>
        <dbReference type="Proteomes" id="UP001183648"/>
    </source>
</evidence>
<dbReference type="SMART" id="SM00044">
    <property type="entry name" value="CYCc"/>
    <property type="match status" value="1"/>
</dbReference>
<dbReference type="PROSITE" id="PS50885">
    <property type="entry name" value="HAMP"/>
    <property type="match status" value="1"/>
</dbReference>
<dbReference type="Proteomes" id="UP001183648">
    <property type="component" value="Unassembled WGS sequence"/>
</dbReference>
<dbReference type="PROSITE" id="PS50125">
    <property type="entry name" value="GUANYLATE_CYCLASE_2"/>
    <property type="match status" value="1"/>
</dbReference>
<dbReference type="GO" id="GO:0004016">
    <property type="term" value="F:adenylate cyclase activity"/>
    <property type="evidence" value="ECO:0007669"/>
    <property type="project" value="UniProtKB-EC"/>
</dbReference>
<dbReference type="SUPFAM" id="SSF158472">
    <property type="entry name" value="HAMP domain-like"/>
    <property type="match status" value="1"/>
</dbReference>
<dbReference type="EC" id="4.6.1.1" evidence="11"/>
<dbReference type="Gene3D" id="6.10.340.10">
    <property type="match status" value="1"/>
</dbReference>
<dbReference type="EMBL" id="JAVDYG010000001">
    <property type="protein sequence ID" value="MDR7362277.1"/>
    <property type="molecule type" value="Genomic_DNA"/>
</dbReference>
<keyword evidence="11" id="KW-0456">Lyase</keyword>
<evidence type="ECO:0000313" key="11">
    <source>
        <dbReference type="EMBL" id="MDR7362277.1"/>
    </source>
</evidence>
<sequence length="529" mass="56395">MSDTDQAAQERAEETVPASEVRAERADRVSATRSLRRGRRLWRVANLGVISVLMVSNTVGAIIALVLPMFVIPLPPYRPGHERSTLFFVVTVAIYVGAALPLGIWLGRRAQRAARQWLLSGRPATLREQRIVLRTPSRLFLVQMFFWLPAALLFGALSLGRGFMGAFWVTATVALAGATTAASTYLLAERILRPIAAKALSRGAQGDFRVSGVRRRAILAWVLGTGVPVGGLLAVGIVSLSTGDGSRQQVLVAVIVLCGIGVVVGFATVSAVARATAGPILGVSRALRRVQDGDLDVSVPVYDATEIGRLQVGFNAMVVGLRERERIRDAFGTYVDPAIAELILREGTDLDGEELEVTVMFIDIRGFTTYASETEAHEVVTRVNQLFSTVVPIVHEHEGHVDKFVGDGLLAVFGAPRRNERHADAALAAARAIAEAVPQVDPDLGIGIGLNSGPVVAGNVGGGGRLEFTVIGHTVNIAARVESATRETGDTVLLSEATRDQLADPPDLTAREGIHLKGRDGEVTLYAPA</sequence>
<evidence type="ECO:0000256" key="4">
    <source>
        <dbReference type="ARBA" id="ARBA00022692"/>
    </source>
</evidence>
<dbReference type="Gene3D" id="3.30.70.1230">
    <property type="entry name" value="Nucleotide cyclase"/>
    <property type="match status" value="1"/>
</dbReference>
<evidence type="ECO:0000256" key="8">
    <source>
        <dbReference type="SAM" id="Phobius"/>
    </source>
</evidence>
<keyword evidence="5 8" id="KW-1133">Transmembrane helix</keyword>
<dbReference type="Pfam" id="PF00211">
    <property type="entry name" value="Guanylate_cyc"/>
    <property type="match status" value="1"/>
</dbReference>